<dbReference type="EMBL" id="KK103584">
    <property type="protein sequence ID" value="KIY95295.1"/>
    <property type="molecule type" value="Genomic_DNA"/>
</dbReference>
<evidence type="ECO:0000256" key="1">
    <source>
        <dbReference type="SAM" id="MobiDB-lite"/>
    </source>
</evidence>
<dbReference type="GeneID" id="25730052"/>
<evidence type="ECO:0000313" key="3">
    <source>
        <dbReference type="Proteomes" id="UP000054498"/>
    </source>
</evidence>
<proteinExistence type="predicted"/>
<protein>
    <submittedName>
        <fullName evidence="2">Uncharacterized protein</fullName>
    </submittedName>
</protein>
<dbReference type="AlphaFoldDB" id="A0A0D2MK32"/>
<organism evidence="2 3">
    <name type="scientific">Monoraphidium neglectum</name>
    <dbReference type="NCBI Taxonomy" id="145388"/>
    <lineage>
        <taxon>Eukaryota</taxon>
        <taxon>Viridiplantae</taxon>
        <taxon>Chlorophyta</taxon>
        <taxon>core chlorophytes</taxon>
        <taxon>Chlorophyceae</taxon>
        <taxon>CS clade</taxon>
        <taxon>Sphaeropleales</taxon>
        <taxon>Selenastraceae</taxon>
        <taxon>Monoraphidium</taxon>
    </lineage>
</organism>
<evidence type="ECO:0000313" key="2">
    <source>
        <dbReference type="EMBL" id="KIY95295.1"/>
    </source>
</evidence>
<feature type="region of interest" description="Disordered" evidence="1">
    <location>
        <begin position="127"/>
        <end position="152"/>
    </location>
</feature>
<accession>A0A0D2MK32</accession>
<dbReference type="RefSeq" id="XP_013894315.1">
    <property type="nucleotide sequence ID" value="XM_014038861.1"/>
</dbReference>
<sequence>MLSGFALDQAQVALQKAAAREMTPWEATYTGHLTAEHATIADPFDAYKMRAGMPLRKRLLGQLAPQARPEATLFGAQTTRGAIGLAAAGDAPPARAAAVGFEAGLADTVHPNLDTTFQLGMGELPEVSALRPRPQPRPMDVPTETTPWAAGA</sequence>
<gene>
    <name evidence="2" type="ORF">MNEG_12667</name>
</gene>
<name>A0A0D2MK32_9CHLO</name>
<dbReference type="KEGG" id="mng:MNEG_12667"/>
<keyword evidence="3" id="KW-1185">Reference proteome</keyword>
<dbReference type="Proteomes" id="UP000054498">
    <property type="component" value="Unassembled WGS sequence"/>
</dbReference>
<reference evidence="2 3" key="1">
    <citation type="journal article" date="2013" name="BMC Genomics">
        <title>Reconstruction of the lipid metabolism for the microalga Monoraphidium neglectum from its genome sequence reveals characteristics suitable for biofuel production.</title>
        <authorList>
            <person name="Bogen C."/>
            <person name="Al-Dilaimi A."/>
            <person name="Albersmeier A."/>
            <person name="Wichmann J."/>
            <person name="Grundmann M."/>
            <person name="Rupp O."/>
            <person name="Lauersen K.J."/>
            <person name="Blifernez-Klassen O."/>
            <person name="Kalinowski J."/>
            <person name="Goesmann A."/>
            <person name="Mussgnug J.H."/>
            <person name="Kruse O."/>
        </authorList>
    </citation>
    <scope>NUCLEOTIDE SEQUENCE [LARGE SCALE GENOMIC DNA]</scope>
    <source>
        <strain evidence="2 3">SAG 48.87</strain>
    </source>
</reference>